<accession>A0A9X1B588</accession>
<dbReference type="RefSeq" id="WP_200246933.1">
    <property type="nucleotide sequence ID" value="NZ_NRRY01000035.1"/>
</dbReference>
<keyword evidence="2" id="KW-1185">Reference proteome</keyword>
<gene>
    <name evidence="1" type="ORF">CKO42_17740</name>
</gene>
<protein>
    <submittedName>
        <fullName evidence="1">Heme-binding protein</fullName>
    </submittedName>
</protein>
<proteinExistence type="predicted"/>
<dbReference type="PANTHER" id="PTHR11220:SF58">
    <property type="entry name" value="SOUL HEME-BINDING FAMILY PROTEIN"/>
    <property type="match status" value="1"/>
</dbReference>
<dbReference type="EMBL" id="NRRY01000035">
    <property type="protein sequence ID" value="MBK1620250.1"/>
    <property type="molecule type" value="Genomic_DNA"/>
</dbReference>
<dbReference type="Proteomes" id="UP001138768">
    <property type="component" value="Unassembled WGS sequence"/>
</dbReference>
<comment type="caution">
    <text evidence="1">The sequence shown here is derived from an EMBL/GenBank/DDBJ whole genome shotgun (WGS) entry which is preliminary data.</text>
</comment>
<evidence type="ECO:0000313" key="1">
    <source>
        <dbReference type="EMBL" id="MBK1620250.1"/>
    </source>
</evidence>
<dbReference type="SUPFAM" id="SSF55136">
    <property type="entry name" value="Probable bacterial effector-binding domain"/>
    <property type="match status" value="2"/>
</dbReference>
<dbReference type="Pfam" id="PF04832">
    <property type="entry name" value="SOUL"/>
    <property type="match status" value="2"/>
</dbReference>
<dbReference type="AlphaFoldDB" id="A0A9X1B588"/>
<organism evidence="1 2">
    <name type="scientific">Lamprobacter modestohalophilus</name>
    <dbReference type="NCBI Taxonomy" id="1064514"/>
    <lineage>
        <taxon>Bacteria</taxon>
        <taxon>Pseudomonadati</taxon>
        <taxon>Pseudomonadota</taxon>
        <taxon>Gammaproteobacteria</taxon>
        <taxon>Chromatiales</taxon>
        <taxon>Chromatiaceae</taxon>
        <taxon>Lamprobacter</taxon>
    </lineage>
</organism>
<sequence length="198" mass="22287">MATEEPPYEVVREGPVFELRRYQPQLLAETEVQGRFDKVGGKAFRILADYIFGNNQAAEKIAMTAPVTQRPSASDDDQAGTRIEMTAPVTQRPAQTDGDSFIISFVMPERFTLETVPRPNDPRVTLREEPGRLMAVLRYAGGWGESKYRNHETQLLDAVRAAGLTPVGEPLYARYNSPFSLPFLRRNEVMVEVVEPDQ</sequence>
<evidence type="ECO:0000313" key="2">
    <source>
        <dbReference type="Proteomes" id="UP001138768"/>
    </source>
</evidence>
<reference evidence="1 2" key="1">
    <citation type="journal article" date="2020" name="Microorganisms">
        <title>Osmotic Adaptation and Compatible Solute Biosynthesis of Phototrophic Bacteria as Revealed from Genome Analyses.</title>
        <authorList>
            <person name="Imhoff J.F."/>
            <person name="Rahn T."/>
            <person name="Kunzel S."/>
            <person name="Keller A."/>
            <person name="Neulinger S.C."/>
        </authorList>
    </citation>
    <scope>NUCLEOTIDE SEQUENCE [LARGE SCALE GENOMIC DNA]</scope>
    <source>
        <strain evidence="1 2">DSM 25653</strain>
    </source>
</reference>
<dbReference type="Gene3D" id="3.20.80.10">
    <property type="entry name" value="Regulatory factor, effector binding domain"/>
    <property type="match status" value="2"/>
</dbReference>
<dbReference type="InterPro" id="IPR011256">
    <property type="entry name" value="Reg_factor_effector_dom_sf"/>
</dbReference>
<name>A0A9X1B588_9GAMM</name>
<dbReference type="PANTHER" id="PTHR11220">
    <property type="entry name" value="HEME-BINDING PROTEIN-RELATED"/>
    <property type="match status" value="1"/>
</dbReference>
<dbReference type="InterPro" id="IPR006917">
    <property type="entry name" value="SOUL_heme-bd"/>
</dbReference>